<reference evidence="2 3" key="1">
    <citation type="journal article" date="2018" name="PLoS ONE">
        <title>The draft genome of Kipferlia bialata reveals reductive genome evolution in fornicate parasites.</title>
        <authorList>
            <person name="Tanifuji G."/>
            <person name="Takabayashi S."/>
            <person name="Kume K."/>
            <person name="Takagi M."/>
            <person name="Nakayama T."/>
            <person name="Kamikawa R."/>
            <person name="Inagaki Y."/>
            <person name="Hashimoto T."/>
        </authorList>
    </citation>
    <scope>NUCLEOTIDE SEQUENCE [LARGE SCALE GENOMIC DNA]</scope>
    <source>
        <strain evidence="2">NY0173</strain>
    </source>
</reference>
<protein>
    <recommendedName>
        <fullName evidence="4">Saposin B-type domain-containing protein</fullName>
    </recommendedName>
</protein>
<organism evidence="2 3">
    <name type="scientific">Kipferlia bialata</name>
    <dbReference type="NCBI Taxonomy" id="797122"/>
    <lineage>
        <taxon>Eukaryota</taxon>
        <taxon>Metamonada</taxon>
        <taxon>Carpediemonas-like organisms</taxon>
        <taxon>Kipferlia</taxon>
    </lineage>
</organism>
<dbReference type="InterPro" id="IPR011001">
    <property type="entry name" value="Saposin-like"/>
</dbReference>
<evidence type="ECO:0000256" key="1">
    <source>
        <dbReference type="SAM" id="SignalP"/>
    </source>
</evidence>
<gene>
    <name evidence="2" type="ORF">KIPB_004365</name>
</gene>
<dbReference type="Gene3D" id="1.10.225.10">
    <property type="entry name" value="Saposin-like"/>
    <property type="match status" value="1"/>
</dbReference>
<proteinExistence type="predicted"/>
<dbReference type="EMBL" id="BDIP01000927">
    <property type="protein sequence ID" value="GIQ83105.1"/>
    <property type="molecule type" value="Genomic_DNA"/>
</dbReference>
<name>A0A9K3CVC5_9EUKA</name>
<accession>A0A9K3CVC5</accession>
<dbReference type="AlphaFoldDB" id="A0A9K3CVC5"/>
<evidence type="ECO:0000313" key="3">
    <source>
        <dbReference type="Proteomes" id="UP000265618"/>
    </source>
</evidence>
<keyword evidence="3" id="KW-1185">Reference proteome</keyword>
<dbReference type="SUPFAM" id="SSF47862">
    <property type="entry name" value="Saposin"/>
    <property type="match status" value="1"/>
</dbReference>
<feature type="signal peptide" evidence="1">
    <location>
        <begin position="1"/>
        <end position="19"/>
    </location>
</feature>
<feature type="chain" id="PRO_5039944172" description="Saposin B-type domain-containing protein" evidence="1">
    <location>
        <begin position="20"/>
        <end position="100"/>
    </location>
</feature>
<sequence length="100" mass="11224">MRVSLLVLCVACLLVNVHARKLISCRECEIMAHSVERKLARGEYTPEQMEEVLDEGCETLYSDEPQVLEACMTTYDTLIELSGQGYPADVTCEMMGNCEN</sequence>
<comment type="caution">
    <text evidence="2">The sequence shown here is derived from an EMBL/GenBank/DDBJ whole genome shotgun (WGS) entry which is preliminary data.</text>
</comment>
<dbReference type="Proteomes" id="UP000265618">
    <property type="component" value="Unassembled WGS sequence"/>
</dbReference>
<keyword evidence="1" id="KW-0732">Signal</keyword>
<evidence type="ECO:0008006" key="4">
    <source>
        <dbReference type="Google" id="ProtNLM"/>
    </source>
</evidence>
<evidence type="ECO:0000313" key="2">
    <source>
        <dbReference type="EMBL" id="GIQ83105.1"/>
    </source>
</evidence>